<evidence type="ECO:0000313" key="11">
    <source>
        <dbReference type="RefSeq" id="XP_018489898.1"/>
    </source>
</evidence>
<dbReference type="InterPro" id="IPR000387">
    <property type="entry name" value="Tyr_Pase_dom"/>
</dbReference>
<comment type="catalytic activity">
    <reaction evidence="4">
        <text>5-diphospho-1D-myo-inositol 1,2,3,4,6-pentakisphosphate + H2O = 1D-myo-inositol hexakisphosphate + phosphate + H(+)</text>
        <dbReference type="Rhea" id="RHEA:22384"/>
        <dbReference type="ChEBI" id="CHEBI:15377"/>
        <dbReference type="ChEBI" id="CHEBI:15378"/>
        <dbReference type="ChEBI" id="CHEBI:43474"/>
        <dbReference type="ChEBI" id="CHEBI:58130"/>
        <dbReference type="ChEBI" id="CHEBI:58628"/>
        <dbReference type="EC" id="3.6.1.52"/>
    </reaction>
    <physiologicalReaction direction="left-to-right" evidence="4">
        <dbReference type="Rhea" id="RHEA:22385"/>
    </physiologicalReaction>
</comment>
<dbReference type="AlphaFoldDB" id="A0A6J0P1R4"/>
<dbReference type="GO" id="GO:0005737">
    <property type="term" value="C:cytoplasm"/>
    <property type="evidence" value="ECO:0007669"/>
    <property type="project" value="TreeGrafter"/>
</dbReference>
<dbReference type="EC" id="3.6.1.52" evidence="1"/>
<evidence type="ECO:0000313" key="10">
    <source>
        <dbReference type="Proteomes" id="UP000504610"/>
    </source>
</evidence>
<dbReference type="PANTHER" id="PTHR31126">
    <property type="entry name" value="TYROSINE-PROTEIN PHOSPHATASE"/>
    <property type="match status" value="1"/>
</dbReference>
<dbReference type="RefSeq" id="XP_018489898.1">
    <property type="nucleotide sequence ID" value="XM_018634396.2"/>
</dbReference>
<dbReference type="Gene3D" id="3.90.190.10">
    <property type="entry name" value="Protein tyrosine phosphatase superfamily"/>
    <property type="match status" value="1"/>
</dbReference>
<evidence type="ECO:0000256" key="1">
    <source>
        <dbReference type="ARBA" id="ARBA00012527"/>
    </source>
</evidence>
<evidence type="ECO:0000256" key="4">
    <source>
        <dbReference type="ARBA" id="ARBA00047342"/>
    </source>
</evidence>
<dbReference type="PANTHER" id="PTHR31126:SF62">
    <property type="entry name" value="(RAPE) HYPOTHETICAL PROTEIN"/>
    <property type="match status" value="1"/>
</dbReference>
<reference evidence="10" key="1">
    <citation type="journal article" date="2019" name="Database">
        <title>The radish genome database (RadishGD): an integrated information resource for radish genomics.</title>
        <authorList>
            <person name="Yu H.J."/>
            <person name="Baek S."/>
            <person name="Lee Y.J."/>
            <person name="Cho A."/>
            <person name="Mun J.H."/>
        </authorList>
    </citation>
    <scope>NUCLEOTIDE SEQUENCE [LARGE SCALE GENOMIC DNA]</scope>
    <source>
        <strain evidence="10">cv. WK10039</strain>
    </source>
</reference>
<gene>
    <name evidence="11" type="primary">LOC108860531</name>
</gene>
<dbReference type="Pfam" id="PF03162">
    <property type="entry name" value="Y_phosphatase2"/>
    <property type="match status" value="1"/>
</dbReference>
<protein>
    <recommendedName>
        <fullName evidence="1">diphosphoinositol-polyphosphate diphosphatase</fullName>
        <ecNumber evidence="1">3.6.1.52</ecNumber>
    </recommendedName>
</protein>
<feature type="domain" description="Tyrosine-protein phosphatase" evidence="8">
    <location>
        <begin position="20"/>
        <end position="169"/>
    </location>
</feature>
<dbReference type="PROSITE" id="PS00383">
    <property type="entry name" value="TYR_PHOSPHATASE_1"/>
    <property type="match status" value="1"/>
</dbReference>
<organism evidence="10 11">
    <name type="scientific">Raphanus sativus</name>
    <name type="common">Radish</name>
    <name type="synonym">Raphanus raphanistrum var. sativus</name>
    <dbReference type="NCBI Taxonomy" id="3726"/>
    <lineage>
        <taxon>Eukaryota</taxon>
        <taxon>Viridiplantae</taxon>
        <taxon>Streptophyta</taxon>
        <taxon>Embryophyta</taxon>
        <taxon>Tracheophyta</taxon>
        <taxon>Spermatophyta</taxon>
        <taxon>Magnoliopsida</taxon>
        <taxon>eudicotyledons</taxon>
        <taxon>Gunneridae</taxon>
        <taxon>Pentapetalae</taxon>
        <taxon>rosids</taxon>
        <taxon>malvids</taxon>
        <taxon>Brassicales</taxon>
        <taxon>Brassicaceae</taxon>
        <taxon>Brassiceae</taxon>
        <taxon>Raphanus</taxon>
    </lineage>
</organism>
<dbReference type="GO" id="GO:0052845">
    <property type="term" value="F:inositol-5-diphosphate-1,2,3,4,6-pentakisphosphate diphosphatase activity"/>
    <property type="evidence" value="ECO:0007669"/>
    <property type="project" value="UniProtKB-ARBA"/>
</dbReference>
<dbReference type="GO" id="GO:0052847">
    <property type="term" value="F:inositol-1,5-bisdiphosphate-2,3,4,6-tetrakisphosphate 5-diphosphatase activity"/>
    <property type="evidence" value="ECO:0007669"/>
    <property type="project" value="UniProtKB-ARBA"/>
</dbReference>
<evidence type="ECO:0000256" key="6">
    <source>
        <dbReference type="ARBA" id="ARBA00047927"/>
    </source>
</evidence>
<dbReference type="PROSITE" id="PS50054">
    <property type="entry name" value="TYR_PHOSPHATASE_DUAL"/>
    <property type="match status" value="1"/>
</dbReference>
<reference evidence="11" key="2">
    <citation type="submission" date="2025-08" db="UniProtKB">
        <authorList>
            <consortium name="RefSeq"/>
        </authorList>
    </citation>
    <scope>IDENTIFICATION</scope>
    <source>
        <tissue evidence="11">Leaf</tissue>
    </source>
</reference>
<keyword evidence="2" id="KW-0378">Hydrolase</keyword>
<accession>A0A6J0P1R4</accession>
<dbReference type="InterPro" id="IPR029021">
    <property type="entry name" value="Prot-tyrosine_phosphatase-like"/>
</dbReference>
<sequence length="215" mass="24822">MCLITEADDHDGCALVAPQNFSMVEVGIYRSAFPKPEHFDFLTALSLRSIIYLCPEPYPEESLKFYEANNIKLFQFAIESQKDPPNPIPEDTVLAALKVLVDVRNHPILIHCKAGKHRTGCLVGFLRKVQDWCWSSVLEEYQKYAGPKCRQRDLKCIERFDTVRLRQCLLSIMYRYLGYGPNRKRLLYEEENVQAPKLKAKVFENEINQVGPAHT</sequence>
<dbReference type="FunFam" id="3.90.190.10:FF:000024">
    <property type="entry name" value="probable tyrosine-protein phosphatase At1g05000"/>
    <property type="match status" value="1"/>
</dbReference>
<dbReference type="InterPro" id="IPR020422">
    <property type="entry name" value="TYR_PHOSPHATASE_DUAL_dom"/>
</dbReference>
<dbReference type="InterPro" id="IPR004861">
    <property type="entry name" value="Siw14-like"/>
</dbReference>
<dbReference type="InterPro" id="IPR020428">
    <property type="entry name" value="PFA-DSPs"/>
</dbReference>
<proteinExistence type="inferred from homology"/>
<name>A0A6J0P1R4_RAPSA</name>
<comment type="catalytic activity">
    <reaction evidence="5">
        <text>3,5-bis(diphospho)-1D-myo-inositol 1,2,4,6-tetrakisphosphate + H2O = 3-diphospho-1D-myo-inositol 1,2,4,5,6-pentakisphosphate + phosphate + 2 H(+)</text>
        <dbReference type="Rhea" id="RHEA:56312"/>
        <dbReference type="ChEBI" id="CHEBI:15377"/>
        <dbReference type="ChEBI" id="CHEBI:15378"/>
        <dbReference type="ChEBI" id="CHEBI:43474"/>
        <dbReference type="ChEBI" id="CHEBI:140372"/>
        <dbReference type="ChEBI" id="CHEBI:140374"/>
        <dbReference type="EC" id="3.6.1.52"/>
    </reaction>
    <physiologicalReaction direction="left-to-right" evidence="5">
        <dbReference type="Rhea" id="RHEA:56313"/>
    </physiologicalReaction>
</comment>
<dbReference type="InterPro" id="IPR016130">
    <property type="entry name" value="Tyr_Pase_AS"/>
</dbReference>
<evidence type="ECO:0000256" key="3">
    <source>
        <dbReference type="ARBA" id="ARBA00044949"/>
    </source>
</evidence>
<comment type="catalytic activity">
    <reaction evidence="6">
        <text>1,5-bis(diphospho)-1D-myo-inositol 2,3,4,6-tetrakisphosphate + H2O = 1-diphospho-1D-myo-inositol 2,3,4,5,6-pentakisphosphate + phosphate + 2 H(+)</text>
        <dbReference type="Rhea" id="RHEA:79699"/>
        <dbReference type="ChEBI" id="CHEBI:15377"/>
        <dbReference type="ChEBI" id="CHEBI:15378"/>
        <dbReference type="ChEBI" id="CHEBI:43474"/>
        <dbReference type="ChEBI" id="CHEBI:74946"/>
        <dbReference type="ChEBI" id="CHEBI:77983"/>
        <dbReference type="EC" id="3.6.1.52"/>
    </reaction>
    <physiologicalReaction direction="left-to-right" evidence="6">
        <dbReference type="Rhea" id="RHEA:79700"/>
    </physiologicalReaction>
</comment>
<evidence type="ECO:0000256" key="5">
    <source>
        <dbReference type="ARBA" id="ARBA00047562"/>
    </source>
</evidence>
<feature type="domain" description="Tyrosine specific protein phosphatases" evidence="9">
    <location>
        <begin position="91"/>
        <end position="123"/>
    </location>
</feature>
<dbReference type="PROSITE" id="PS50056">
    <property type="entry name" value="TYR_PHOSPHATASE_2"/>
    <property type="match status" value="1"/>
</dbReference>
<dbReference type="GeneID" id="108860531"/>
<evidence type="ECO:0000256" key="7">
    <source>
        <dbReference type="ARBA" id="ARBA00048424"/>
    </source>
</evidence>
<evidence type="ECO:0000259" key="9">
    <source>
        <dbReference type="PROSITE" id="PS50056"/>
    </source>
</evidence>
<dbReference type="Proteomes" id="UP000504610">
    <property type="component" value="Chromosome 5"/>
</dbReference>
<dbReference type="PRINTS" id="PR01911">
    <property type="entry name" value="PFDSPHPHTASE"/>
</dbReference>
<comment type="catalytic activity">
    <reaction evidence="7">
        <text>6-diphospho-1D-myo-inositol pentakisphosphate + H2O = 1D-myo-inositol hexakisphosphate + phosphate + H(+)</text>
        <dbReference type="Rhea" id="RHEA:79703"/>
        <dbReference type="ChEBI" id="CHEBI:15377"/>
        <dbReference type="ChEBI" id="CHEBI:15378"/>
        <dbReference type="ChEBI" id="CHEBI:43474"/>
        <dbReference type="ChEBI" id="CHEBI:58130"/>
        <dbReference type="ChEBI" id="CHEBI:230534"/>
        <dbReference type="EC" id="3.6.1.52"/>
    </reaction>
    <physiologicalReaction direction="left-to-right" evidence="7">
        <dbReference type="Rhea" id="RHEA:79704"/>
    </physiologicalReaction>
</comment>
<evidence type="ECO:0000259" key="8">
    <source>
        <dbReference type="PROSITE" id="PS50054"/>
    </source>
</evidence>
<dbReference type="KEGG" id="rsz:108860531"/>
<dbReference type="SUPFAM" id="SSF52799">
    <property type="entry name" value="(Phosphotyrosine protein) phosphatases II"/>
    <property type="match status" value="1"/>
</dbReference>
<comment type="similarity">
    <text evidence="3">Belongs to the protein-tyrosine phosphatase family. Atypical dual-specificity phosphatase Siw14-like subfamily.</text>
</comment>
<evidence type="ECO:0000256" key="2">
    <source>
        <dbReference type="ARBA" id="ARBA00022801"/>
    </source>
</evidence>
<dbReference type="OrthoDB" id="6375174at2759"/>
<dbReference type="GO" id="GO:0016791">
    <property type="term" value="F:phosphatase activity"/>
    <property type="evidence" value="ECO:0007669"/>
    <property type="project" value="InterPro"/>
</dbReference>
<keyword evidence="10" id="KW-1185">Reference proteome</keyword>